<organism evidence="1">
    <name type="scientific">Rhizophora mucronata</name>
    <name type="common">Asiatic mangrove</name>
    <dbReference type="NCBI Taxonomy" id="61149"/>
    <lineage>
        <taxon>Eukaryota</taxon>
        <taxon>Viridiplantae</taxon>
        <taxon>Streptophyta</taxon>
        <taxon>Embryophyta</taxon>
        <taxon>Tracheophyta</taxon>
        <taxon>Spermatophyta</taxon>
        <taxon>Magnoliopsida</taxon>
        <taxon>eudicotyledons</taxon>
        <taxon>Gunneridae</taxon>
        <taxon>Pentapetalae</taxon>
        <taxon>rosids</taxon>
        <taxon>fabids</taxon>
        <taxon>Malpighiales</taxon>
        <taxon>Rhizophoraceae</taxon>
        <taxon>Rhizophora</taxon>
    </lineage>
</organism>
<protein>
    <submittedName>
        <fullName evidence="1">Putative deoxyribonuclease TATDN1 isoform X1</fullName>
    </submittedName>
</protein>
<dbReference type="AlphaFoldDB" id="A0A2P2L3L6"/>
<proteinExistence type="predicted"/>
<accession>A0A2P2L3L6</accession>
<reference evidence="1" key="1">
    <citation type="submission" date="2018-02" db="EMBL/GenBank/DDBJ databases">
        <title>Rhizophora mucronata_Transcriptome.</title>
        <authorList>
            <person name="Meera S.P."/>
            <person name="Sreeshan A."/>
            <person name="Augustine A."/>
        </authorList>
    </citation>
    <scope>NUCLEOTIDE SEQUENCE</scope>
    <source>
        <tissue evidence="1">Leaf</tissue>
    </source>
</reference>
<dbReference type="EMBL" id="GGEC01032042">
    <property type="protein sequence ID" value="MBX12526.1"/>
    <property type="molecule type" value="Transcribed_RNA"/>
</dbReference>
<name>A0A2P2L3L6_RHIMU</name>
<evidence type="ECO:0000313" key="1">
    <source>
        <dbReference type="EMBL" id="MBX12526.1"/>
    </source>
</evidence>
<sequence length="92" mass="10714">MLIFASLYTNGFVQTRRQQKQVRRQKLVGVAFIAYSFDLHTFFLLTCSQLELETIEGLSFLAYSTVQALSSVVRVENMQFENFETPYTMKRS</sequence>